<dbReference type="Proteomes" id="UP000183180">
    <property type="component" value="Unassembled WGS sequence"/>
</dbReference>
<reference evidence="2 3" key="1">
    <citation type="submission" date="2016-10" db="EMBL/GenBank/DDBJ databases">
        <authorList>
            <person name="de Groot N.N."/>
        </authorList>
    </citation>
    <scope>NUCLEOTIDE SEQUENCE [LARGE SCALE GENOMIC DNA]</scope>
    <source>
        <strain evidence="2 3">DSM 44215</strain>
    </source>
</reference>
<proteinExistence type="predicted"/>
<dbReference type="RefSeq" id="WP_074850435.1">
    <property type="nucleotide sequence ID" value="NZ_FNLM01000034.1"/>
</dbReference>
<feature type="compositionally biased region" description="Basic and acidic residues" evidence="1">
    <location>
        <begin position="147"/>
        <end position="166"/>
    </location>
</feature>
<organism evidence="2 3">
    <name type="scientific">Gordonia westfalica</name>
    <dbReference type="NCBI Taxonomy" id="158898"/>
    <lineage>
        <taxon>Bacteria</taxon>
        <taxon>Bacillati</taxon>
        <taxon>Actinomycetota</taxon>
        <taxon>Actinomycetes</taxon>
        <taxon>Mycobacteriales</taxon>
        <taxon>Gordoniaceae</taxon>
        <taxon>Gordonia</taxon>
    </lineage>
</organism>
<sequence>MVDSIERNKDFMQELIESTATHVGRIATIITGAVAGVTREIGEIVTDGFEMREAARKARDDERFREREYGIVDAEFAYAEAIHDADLSEPFSESEQAREVTGVDMDQIPDRIDVGEQAGIDQEGEISREAELPNDGGVTDQDEPDVDDPREIAAEEPRIAPDTDHL</sequence>
<feature type="region of interest" description="Disordered" evidence="1">
    <location>
        <begin position="87"/>
        <end position="166"/>
    </location>
</feature>
<gene>
    <name evidence="2" type="ORF">SAMN04488548_1342085</name>
</gene>
<dbReference type="AlphaFoldDB" id="A0A1H2JFN1"/>
<dbReference type="STRING" id="158898.SAMN04488548_1342085"/>
<name>A0A1H2JFN1_9ACTN</name>
<evidence type="ECO:0000313" key="2">
    <source>
        <dbReference type="EMBL" id="SDU55294.1"/>
    </source>
</evidence>
<evidence type="ECO:0000313" key="3">
    <source>
        <dbReference type="Proteomes" id="UP000183180"/>
    </source>
</evidence>
<evidence type="ECO:0000256" key="1">
    <source>
        <dbReference type="SAM" id="MobiDB-lite"/>
    </source>
</evidence>
<dbReference type="EMBL" id="FNLM01000034">
    <property type="protein sequence ID" value="SDU55294.1"/>
    <property type="molecule type" value="Genomic_DNA"/>
</dbReference>
<accession>A0A1H2JFN1</accession>
<protein>
    <submittedName>
        <fullName evidence="2">Uncharacterized protein</fullName>
    </submittedName>
</protein>